<dbReference type="Gene3D" id="3.40.140.20">
    <property type="match status" value="2"/>
</dbReference>
<dbReference type="PIRSF" id="PIRSF000414">
    <property type="entry name" value="AICARFT_IMPCHas"/>
    <property type="match status" value="1"/>
</dbReference>
<keyword evidence="5 10" id="KW-0658">Purine biosynthesis</keyword>
<dbReference type="AlphaFoldDB" id="A0A430B7G9"/>
<name>A0A430B7G9_9ENTE</name>
<evidence type="ECO:0000256" key="2">
    <source>
        <dbReference type="ARBA" id="ARBA00004954"/>
    </source>
</evidence>
<dbReference type="InterPro" id="IPR002695">
    <property type="entry name" value="PurH-like"/>
</dbReference>
<dbReference type="OrthoDB" id="9802065at2"/>
<dbReference type="NCBIfam" id="NF002049">
    <property type="entry name" value="PRK00881.1"/>
    <property type="match status" value="1"/>
</dbReference>
<proteinExistence type="inferred from homology"/>
<dbReference type="InterPro" id="IPR011607">
    <property type="entry name" value="MGS-like_dom"/>
</dbReference>
<dbReference type="UniPathway" id="UPA00074">
    <property type="reaction ID" value="UER00133"/>
</dbReference>
<dbReference type="InterPro" id="IPR016193">
    <property type="entry name" value="Cytidine_deaminase-like"/>
</dbReference>
<dbReference type="Proteomes" id="UP000288028">
    <property type="component" value="Unassembled WGS sequence"/>
</dbReference>
<dbReference type="PANTHER" id="PTHR11692">
    <property type="entry name" value="BIFUNCTIONAL PURINE BIOSYNTHESIS PROTEIN PURH"/>
    <property type="match status" value="1"/>
</dbReference>
<evidence type="ECO:0000256" key="1">
    <source>
        <dbReference type="ARBA" id="ARBA00004844"/>
    </source>
</evidence>
<dbReference type="FunFam" id="3.40.140.20:FF:000001">
    <property type="entry name" value="Bifunctional purine biosynthesis protein PurH"/>
    <property type="match status" value="1"/>
</dbReference>
<dbReference type="Pfam" id="PF01808">
    <property type="entry name" value="AICARFT_IMPCHas"/>
    <property type="match status" value="1"/>
</dbReference>
<comment type="similarity">
    <text evidence="3 10">Belongs to the PurH family.</text>
</comment>
<sequence>MTIKRALISVSEKNGVIDFAKKLQALNIEIISTGGTQKVLTEAGIKTLSIDSVTGFPEILDGRVKTLHPKIHGGLLGKTELTSHLEMMDEHKIKPIDLICVNLYPFKETLMKENVTSSEIIENIDIGGPSMLRSGSKNFERVTVVVDSTDYDSVIDEIKKNGNTTLKLRKKLAAKAFRHTASYDATIADYLTKEAQEETIETLTLSYELKQTLRYGENNHQKAQFYRSNFLTNYSLVNSDQRHGKELSFNNIRDADACLKILREYQEPTAVAVKHMNPCGIGSGKDINEAFQKAYEGDPISIFGGILALNQEVDLELAEKLSKLFLEIIIAPKFSKDAFSLLSQKKNLRLLELQMTDNSIETELEYQSVLGGILVQEIDSIKEDETSWKVVTKRQPSEEELHALRFAYRAVKHVKSNGIVIANSQQTVGIGAGQMNRVGSVQIALNQAKDKLEGAVLASDAFFPMADSLEILGENGIRAVIQPGGSIKDQESIDMANKYGMTMIFTGVRHFKH</sequence>
<dbReference type="GO" id="GO:0006189">
    <property type="term" value="P:'de novo' IMP biosynthetic process"/>
    <property type="evidence" value="ECO:0007669"/>
    <property type="project" value="UniProtKB-UniRule"/>
</dbReference>
<gene>
    <name evidence="10" type="primary">purH</name>
    <name evidence="12" type="ORF">CBF28_04770</name>
</gene>
<dbReference type="EC" id="2.1.2.3" evidence="10"/>
<feature type="domain" description="MGS-like" evidence="11">
    <location>
        <begin position="1"/>
        <end position="146"/>
    </location>
</feature>
<dbReference type="SMART" id="SM00798">
    <property type="entry name" value="AICARFT_IMPCHas"/>
    <property type="match status" value="1"/>
</dbReference>
<dbReference type="Pfam" id="PF02142">
    <property type="entry name" value="MGS"/>
    <property type="match status" value="1"/>
</dbReference>
<dbReference type="SUPFAM" id="SSF52335">
    <property type="entry name" value="Methylglyoxal synthase-like"/>
    <property type="match status" value="1"/>
</dbReference>
<evidence type="ECO:0000256" key="6">
    <source>
        <dbReference type="ARBA" id="ARBA00022801"/>
    </source>
</evidence>
<evidence type="ECO:0000256" key="9">
    <source>
        <dbReference type="ARBA" id="ARBA00050687"/>
    </source>
</evidence>
<keyword evidence="13" id="KW-1185">Reference proteome</keyword>
<protein>
    <recommendedName>
        <fullName evidence="10">Bifunctional purine biosynthesis protein PurH</fullName>
    </recommendedName>
    <domain>
        <recommendedName>
            <fullName evidence="10">Phosphoribosylaminoimidazolecarboxamide formyltransferase</fullName>
            <ecNumber evidence="10">2.1.2.3</ecNumber>
        </recommendedName>
        <alternativeName>
            <fullName evidence="10">AICAR transformylase</fullName>
        </alternativeName>
    </domain>
    <domain>
        <recommendedName>
            <fullName evidence="10">IMP cyclohydrolase</fullName>
            <ecNumber evidence="10">3.5.4.10</ecNumber>
        </recommendedName>
        <alternativeName>
            <fullName evidence="10">ATIC</fullName>
        </alternativeName>
        <alternativeName>
            <fullName evidence="10">IMP synthase</fullName>
        </alternativeName>
        <alternativeName>
            <fullName evidence="10">Inosinicase</fullName>
        </alternativeName>
    </domain>
</protein>
<evidence type="ECO:0000256" key="8">
    <source>
        <dbReference type="ARBA" id="ARBA00050488"/>
    </source>
</evidence>
<dbReference type="GO" id="GO:0003937">
    <property type="term" value="F:IMP cyclohydrolase activity"/>
    <property type="evidence" value="ECO:0007669"/>
    <property type="project" value="UniProtKB-UniRule"/>
</dbReference>
<dbReference type="CDD" id="cd01421">
    <property type="entry name" value="IMPCH"/>
    <property type="match status" value="1"/>
</dbReference>
<accession>A0A430B7G9</accession>
<dbReference type="InterPro" id="IPR024051">
    <property type="entry name" value="AICAR_Tfase_dup_dom_sf"/>
</dbReference>
<evidence type="ECO:0000256" key="7">
    <source>
        <dbReference type="ARBA" id="ARBA00023268"/>
    </source>
</evidence>
<evidence type="ECO:0000313" key="12">
    <source>
        <dbReference type="EMBL" id="RSU16255.1"/>
    </source>
</evidence>
<dbReference type="HAMAP" id="MF_00139">
    <property type="entry name" value="PurH"/>
    <property type="match status" value="1"/>
</dbReference>
<dbReference type="SMART" id="SM00851">
    <property type="entry name" value="MGS"/>
    <property type="match status" value="1"/>
</dbReference>
<dbReference type="FunFam" id="3.40.140.20:FF:000002">
    <property type="entry name" value="Bifunctional purine biosynthesis protein PurH"/>
    <property type="match status" value="1"/>
</dbReference>
<keyword evidence="6 10" id="KW-0378">Hydrolase</keyword>
<comment type="catalytic activity">
    <reaction evidence="8 10">
        <text>(6R)-10-formyltetrahydrofolate + 5-amino-1-(5-phospho-beta-D-ribosyl)imidazole-4-carboxamide = 5-formamido-1-(5-phospho-D-ribosyl)imidazole-4-carboxamide + (6S)-5,6,7,8-tetrahydrofolate</text>
        <dbReference type="Rhea" id="RHEA:22192"/>
        <dbReference type="ChEBI" id="CHEBI:57453"/>
        <dbReference type="ChEBI" id="CHEBI:58467"/>
        <dbReference type="ChEBI" id="CHEBI:58475"/>
        <dbReference type="ChEBI" id="CHEBI:195366"/>
        <dbReference type="EC" id="2.1.2.3"/>
    </reaction>
</comment>
<dbReference type="PANTHER" id="PTHR11692:SF0">
    <property type="entry name" value="BIFUNCTIONAL PURINE BIOSYNTHESIS PROTEIN ATIC"/>
    <property type="match status" value="1"/>
</dbReference>
<reference evidence="12 13" key="1">
    <citation type="submission" date="2017-05" db="EMBL/GenBank/DDBJ databases">
        <title>Vagococcus spp. assemblies.</title>
        <authorList>
            <person name="Gulvik C.A."/>
        </authorList>
    </citation>
    <scope>NUCLEOTIDE SEQUENCE [LARGE SCALE GENOMIC DNA]</scope>
    <source>
        <strain evidence="12 13">SS1714</strain>
    </source>
</reference>
<keyword evidence="7 10" id="KW-0511">Multifunctional enzyme</keyword>
<dbReference type="Gene3D" id="3.40.50.1380">
    <property type="entry name" value="Methylglyoxal synthase-like domain"/>
    <property type="match status" value="1"/>
</dbReference>
<comment type="pathway">
    <text evidence="2 10">Purine metabolism; IMP biosynthesis via de novo pathway; 5-formamido-1-(5-phospho-D-ribosyl)imidazole-4-carboxamide from 5-amino-1-(5-phospho-D-ribosyl)imidazole-4-carboxamide (10-formyl THF route): step 1/1.</text>
</comment>
<dbReference type="FunFam" id="3.40.50.1380:FF:000001">
    <property type="entry name" value="Bifunctional purine biosynthesis protein PurH"/>
    <property type="match status" value="1"/>
</dbReference>
<comment type="catalytic activity">
    <reaction evidence="9 10">
        <text>IMP + H2O = 5-formamido-1-(5-phospho-D-ribosyl)imidazole-4-carboxamide</text>
        <dbReference type="Rhea" id="RHEA:18445"/>
        <dbReference type="ChEBI" id="CHEBI:15377"/>
        <dbReference type="ChEBI" id="CHEBI:58053"/>
        <dbReference type="ChEBI" id="CHEBI:58467"/>
        <dbReference type="EC" id="3.5.4.10"/>
    </reaction>
</comment>
<dbReference type="InterPro" id="IPR036914">
    <property type="entry name" value="MGS-like_dom_sf"/>
</dbReference>
<dbReference type="GO" id="GO:0004643">
    <property type="term" value="F:phosphoribosylaminoimidazolecarboxamide formyltransferase activity"/>
    <property type="evidence" value="ECO:0007669"/>
    <property type="project" value="UniProtKB-UniRule"/>
</dbReference>
<evidence type="ECO:0000256" key="3">
    <source>
        <dbReference type="ARBA" id="ARBA00007667"/>
    </source>
</evidence>
<evidence type="ECO:0000313" key="13">
    <source>
        <dbReference type="Proteomes" id="UP000288028"/>
    </source>
</evidence>
<dbReference type="GO" id="GO:0005829">
    <property type="term" value="C:cytosol"/>
    <property type="evidence" value="ECO:0007669"/>
    <property type="project" value="TreeGrafter"/>
</dbReference>
<dbReference type="EC" id="3.5.4.10" evidence="10"/>
<comment type="domain">
    <text evidence="10">The IMP cyclohydrolase activity resides in the N-terminal region.</text>
</comment>
<dbReference type="PROSITE" id="PS51855">
    <property type="entry name" value="MGS"/>
    <property type="match status" value="1"/>
</dbReference>
<organism evidence="12 13">
    <name type="scientific">Vagococcus carniphilus</name>
    <dbReference type="NCBI Taxonomy" id="218144"/>
    <lineage>
        <taxon>Bacteria</taxon>
        <taxon>Bacillati</taxon>
        <taxon>Bacillota</taxon>
        <taxon>Bacilli</taxon>
        <taxon>Lactobacillales</taxon>
        <taxon>Enterococcaceae</taxon>
        <taxon>Vagococcus</taxon>
    </lineage>
</organism>
<dbReference type="NCBIfam" id="TIGR00355">
    <property type="entry name" value="purH"/>
    <property type="match status" value="1"/>
</dbReference>
<evidence type="ECO:0000256" key="4">
    <source>
        <dbReference type="ARBA" id="ARBA00022679"/>
    </source>
</evidence>
<dbReference type="EMBL" id="NGKB01000003">
    <property type="protein sequence ID" value="RSU16255.1"/>
    <property type="molecule type" value="Genomic_DNA"/>
</dbReference>
<evidence type="ECO:0000256" key="5">
    <source>
        <dbReference type="ARBA" id="ARBA00022755"/>
    </source>
</evidence>
<dbReference type="SUPFAM" id="SSF53927">
    <property type="entry name" value="Cytidine deaminase-like"/>
    <property type="match status" value="1"/>
</dbReference>
<comment type="pathway">
    <text evidence="1 10">Purine metabolism; IMP biosynthesis via de novo pathway; IMP from 5-formamido-1-(5-phospho-D-ribosyl)imidazole-4-carboxamide: step 1/1.</text>
</comment>
<evidence type="ECO:0000256" key="10">
    <source>
        <dbReference type="HAMAP-Rule" id="MF_00139"/>
    </source>
</evidence>
<evidence type="ECO:0000259" key="11">
    <source>
        <dbReference type="PROSITE" id="PS51855"/>
    </source>
</evidence>
<comment type="caution">
    <text evidence="12">The sequence shown here is derived from an EMBL/GenBank/DDBJ whole genome shotgun (WGS) entry which is preliminary data.</text>
</comment>
<keyword evidence="4 10" id="KW-0808">Transferase</keyword>